<dbReference type="SMART" id="SM00926">
    <property type="entry name" value="Molybdop_Fe4S4"/>
    <property type="match status" value="1"/>
</dbReference>
<evidence type="ECO:0000313" key="8">
    <source>
        <dbReference type="EMBL" id="GFP32474.1"/>
    </source>
</evidence>
<evidence type="ECO:0000313" key="9">
    <source>
        <dbReference type="Proteomes" id="UP000568877"/>
    </source>
</evidence>
<dbReference type="GO" id="GO:0043546">
    <property type="term" value="F:molybdopterin cofactor binding"/>
    <property type="evidence" value="ECO:0007669"/>
    <property type="project" value="InterPro"/>
</dbReference>
<dbReference type="GO" id="GO:0008863">
    <property type="term" value="F:formate dehydrogenase (NAD+) activity"/>
    <property type="evidence" value="ECO:0007669"/>
    <property type="project" value="InterPro"/>
</dbReference>
<dbReference type="GO" id="GO:0015942">
    <property type="term" value="P:formate metabolic process"/>
    <property type="evidence" value="ECO:0007669"/>
    <property type="project" value="InterPro"/>
</dbReference>
<keyword evidence="3" id="KW-0560">Oxidoreductase</keyword>
<proteinExistence type="predicted"/>
<dbReference type="Pfam" id="PF01568">
    <property type="entry name" value="Molydop_binding"/>
    <property type="match status" value="1"/>
</dbReference>
<comment type="caution">
    <text evidence="8">The sequence shown here is derived from an EMBL/GenBank/DDBJ whole genome shotgun (WGS) entry which is preliminary data.</text>
</comment>
<dbReference type="GO" id="GO:0046872">
    <property type="term" value="F:metal ion binding"/>
    <property type="evidence" value="ECO:0007669"/>
    <property type="project" value="UniProtKB-KW"/>
</dbReference>
<feature type="compositionally biased region" description="Polar residues" evidence="6">
    <location>
        <begin position="654"/>
        <end position="666"/>
    </location>
</feature>
<sequence length="729" mass="81096">MKEVITVCPYCGAGCQMVLRVEESELVKVVPAKTDDNFLCAKGVRVQEFIQHERRLKKPLVRRNGSLKEVSWEEAIEVVATNLESLKTRYGPDSIGFIGSACVTTEENYVFQKFARAVIGTNNVDHCARLCHAPSVMAMIQAIGSGAMTNTIDGFVDTKVLFIIGYNPSASHPKLYHRKILKAKEKGSKIIVADPRRIPVAKVADIFMCFKPGTEIALLNAMVNVIISKGLENKQFINIRTRTEGYEELKIAVAMYTPQYAEKISGVPANTIVEAATLYATSEGSAILWGMGITQHTSGTNNVFALVNLALLTGNVGRPNAGLNPIRGQNNVQGACDMGMLPLVYPGYQFVNDPEVKAKFERLWGVDYLSDKRGLTSPEIIRQILDGKVKGLYIMGENPAMSQANLNLVTDAFKKVEFMVVQDIFLNETAEYADVVLPACSFAEKEGTTTRGDRRIQRLRTAIPPIGESKPEWEIIKLIASKMGKGHLFHYNNTAEIFDEIGKVADQFAGISHQRIDKEGGIYWPCPSPDHPGTPVLHLEKFPLGRGKFTPVEYTKPAEVPDDEYPLIFTTGRELYHYGSRTMTGKVAFLNEKAPEAYIEIHPDDAAKLNIEPGEKVKVTSRRGSVIAYSASHPRYLPRSNVYSDSLLGSTRQQVNQRCSRSSSQDTRNEGMRSKSREIKVSNYLDCGDLHFGFTRVRCDACGHEYLLPFSCKRRHGRTARPVLRLLFE</sequence>
<dbReference type="InterPro" id="IPR006657">
    <property type="entry name" value="MoPterin_dinucl-bd_dom"/>
</dbReference>
<dbReference type="InterPro" id="IPR009010">
    <property type="entry name" value="Asp_de-COase-like_dom_sf"/>
</dbReference>
<dbReference type="NCBIfam" id="TIGR01591">
    <property type="entry name" value="Fdh-alpha"/>
    <property type="match status" value="1"/>
</dbReference>
<dbReference type="Gene3D" id="2.20.25.90">
    <property type="entry name" value="ADC-like domains"/>
    <property type="match status" value="1"/>
</dbReference>
<feature type="region of interest" description="Disordered" evidence="6">
    <location>
        <begin position="654"/>
        <end position="675"/>
    </location>
</feature>
<evidence type="ECO:0000259" key="7">
    <source>
        <dbReference type="SMART" id="SM00926"/>
    </source>
</evidence>
<evidence type="ECO:0000256" key="2">
    <source>
        <dbReference type="ARBA" id="ARBA00022723"/>
    </source>
</evidence>
<dbReference type="Pfam" id="PF00384">
    <property type="entry name" value="Molybdopterin"/>
    <property type="match status" value="1"/>
</dbReference>
<dbReference type="SUPFAM" id="SSF50692">
    <property type="entry name" value="ADC-like"/>
    <property type="match status" value="1"/>
</dbReference>
<name>A0A6V8PL58_9ACTN</name>
<feature type="domain" description="4Fe-4S Mo/W bis-MGD-type" evidence="7">
    <location>
        <begin position="1"/>
        <end position="52"/>
    </location>
</feature>
<dbReference type="InterPro" id="IPR041924">
    <property type="entry name" value="Formate_Dh-H_N"/>
</dbReference>
<dbReference type="CDD" id="cd02753">
    <property type="entry name" value="MopB_Formate-Dh-H"/>
    <property type="match status" value="1"/>
</dbReference>
<dbReference type="Gene3D" id="3.40.50.740">
    <property type="match status" value="1"/>
</dbReference>
<organism evidence="8 9">
    <name type="scientific">Candidatus Hakubella thermalkaliphila</name>
    <dbReference type="NCBI Taxonomy" id="2754717"/>
    <lineage>
        <taxon>Bacteria</taxon>
        <taxon>Bacillati</taxon>
        <taxon>Actinomycetota</taxon>
        <taxon>Actinomycetota incertae sedis</taxon>
        <taxon>Candidatus Hakubellales</taxon>
        <taxon>Candidatus Hakubellaceae</taxon>
        <taxon>Candidatus Hakubella</taxon>
    </lineage>
</organism>
<dbReference type="Gene3D" id="3.40.228.10">
    <property type="entry name" value="Dimethylsulfoxide Reductase, domain 2"/>
    <property type="match status" value="1"/>
</dbReference>
<dbReference type="EMBL" id="BLSA01000083">
    <property type="protein sequence ID" value="GFP32474.1"/>
    <property type="molecule type" value="Genomic_DNA"/>
</dbReference>
<evidence type="ECO:0000256" key="1">
    <source>
        <dbReference type="ARBA" id="ARBA00022485"/>
    </source>
</evidence>
<keyword evidence="5" id="KW-0411">Iron-sulfur</keyword>
<dbReference type="GO" id="GO:0051539">
    <property type="term" value="F:4 iron, 4 sulfur cluster binding"/>
    <property type="evidence" value="ECO:0007669"/>
    <property type="project" value="UniProtKB-KW"/>
</dbReference>
<evidence type="ECO:0000256" key="5">
    <source>
        <dbReference type="ARBA" id="ARBA00023014"/>
    </source>
</evidence>
<evidence type="ECO:0000256" key="4">
    <source>
        <dbReference type="ARBA" id="ARBA00023004"/>
    </source>
</evidence>
<dbReference type="InterPro" id="IPR006963">
    <property type="entry name" value="Mopterin_OxRdtase_4Fe-4S_dom"/>
</dbReference>
<dbReference type="InterPro" id="IPR006656">
    <property type="entry name" value="Mopterin_OxRdtase"/>
</dbReference>
<evidence type="ECO:0000256" key="6">
    <source>
        <dbReference type="SAM" id="MobiDB-lite"/>
    </source>
</evidence>
<dbReference type="PANTHER" id="PTHR43105:SF14">
    <property type="entry name" value="FORMATE DEHYDROGENASE H"/>
    <property type="match status" value="1"/>
</dbReference>
<dbReference type="Gene3D" id="2.40.40.20">
    <property type="match status" value="1"/>
</dbReference>
<dbReference type="GO" id="GO:0003954">
    <property type="term" value="F:NADH dehydrogenase activity"/>
    <property type="evidence" value="ECO:0007669"/>
    <property type="project" value="TreeGrafter"/>
</dbReference>
<dbReference type="InterPro" id="IPR050123">
    <property type="entry name" value="Prok_molybdopt-oxidoreductase"/>
</dbReference>
<dbReference type="GO" id="GO:0016020">
    <property type="term" value="C:membrane"/>
    <property type="evidence" value="ECO:0007669"/>
    <property type="project" value="TreeGrafter"/>
</dbReference>
<keyword evidence="1" id="KW-0004">4Fe-4S</keyword>
<gene>
    <name evidence="8" type="ORF">HKBW3S42_00778</name>
</gene>
<dbReference type="InterPro" id="IPR006478">
    <property type="entry name" value="Formate_DH_asu"/>
</dbReference>
<dbReference type="Pfam" id="PF14319">
    <property type="entry name" value="Zn_Tnp_IS91"/>
    <property type="match status" value="1"/>
</dbReference>
<protein>
    <submittedName>
        <fullName evidence="8">Formate dehydrogenase major subunit</fullName>
    </submittedName>
</protein>
<keyword evidence="4" id="KW-0408">Iron</keyword>
<dbReference type="PANTHER" id="PTHR43105">
    <property type="entry name" value="RESPIRATORY NITRATE REDUCTASE"/>
    <property type="match status" value="1"/>
</dbReference>
<keyword evidence="2" id="KW-0479">Metal-binding</keyword>
<accession>A0A6V8PL58</accession>
<dbReference type="GO" id="GO:0022904">
    <property type="term" value="P:respiratory electron transport chain"/>
    <property type="evidence" value="ECO:0007669"/>
    <property type="project" value="TreeGrafter"/>
</dbReference>
<dbReference type="SUPFAM" id="SSF53706">
    <property type="entry name" value="Formate dehydrogenase/DMSO reductase, domains 1-3"/>
    <property type="match status" value="1"/>
</dbReference>
<reference evidence="8 9" key="1">
    <citation type="journal article" date="2020" name="Front. Microbiol.">
        <title>Single-cell genomics of novel Actinobacteria with the Wood-Ljungdahl pathway discovered in a serpentinizing system.</title>
        <authorList>
            <person name="Merino N."/>
            <person name="Kawai M."/>
            <person name="Boyd E.S."/>
            <person name="Colman D.R."/>
            <person name="McGlynn S.E."/>
            <person name="Nealson K.H."/>
            <person name="Kurokawa K."/>
            <person name="Hongoh Y."/>
        </authorList>
    </citation>
    <scope>NUCLEOTIDE SEQUENCE [LARGE SCALE GENOMIC DNA]</scope>
    <source>
        <strain evidence="8 9">S42</strain>
    </source>
</reference>
<evidence type="ECO:0000256" key="3">
    <source>
        <dbReference type="ARBA" id="ARBA00023002"/>
    </source>
</evidence>
<dbReference type="Proteomes" id="UP000568877">
    <property type="component" value="Unassembled WGS sequence"/>
</dbReference>
<dbReference type="Pfam" id="PF04879">
    <property type="entry name" value="Molybdop_Fe4S4"/>
    <property type="match status" value="1"/>
</dbReference>
<dbReference type="InterPro" id="IPR026889">
    <property type="entry name" value="Zn_Tnp"/>
</dbReference>
<dbReference type="AlphaFoldDB" id="A0A6V8PL58"/>